<dbReference type="InterPro" id="IPR013786">
    <property type="entry name" value="AcylCoA_DH/ox_N"/>
</dbReference>
<comment type="cofactor">
    <cofactor evidence="1 6">
        <name>FAD</name>
        <dbReference type="ChEBI" id="CHEBI:57692"/>
    </cofactor>
</comment>
<keyword evidence="5 6" id="KW-0560">Oxidoreductase</keyword>
<evidence type="ECO:0000256" key="6">
    <source>
        <dbReference type="RuleBase" id="RU362125"/>
    </source>
</evidence>
<dbReference type="EMBL" id="RBWX01000008">
    <property type="protein sequence ID" value="RKS89101.1"/>
    <property type="molecule type" value="Genomic_DNA"/>
</dbReference>
<dbReference type="GO" id="GO:0050660">
    <property type="term" value="F:flavin adenine dinucleotide binding"/>
    <property type="evidence" value="ECO:0007669"/>
    <property type="project" value="InterPro"/>
</dbReference>
<reference evidence="11 13" key="2">
    <citation type="submission" date="2018-10" db="EMBL/GenBank/DDBJ databases">
        <title>Genomic Encyclopedia of Type Strains, Phase IV (KMG-IV): sequencing the most valuable type-strain genomes for metagenomic binning, comparative biology and taxonomic classification.</title>
        <authorList>
            <person name="Goeker M."/>
        </authorList>
    </citation>
    <scope>NUCLEOTIDE SEQUENCE [LARGE SCALE GENOMIC DNA]</scope>
    <source>
        <strain evidence="11 13">DSM 19791</strain>
    </source>
</reference>
<keyword evidence="4 6" id="KW-0274">FAD</keyword>
<dbReference type="InterPro" id="IPR006091">
    <property type="entry name" value="Acyl-CoA_Oxase/DH_mid-dom"/>
</dbReference>
<evidence type="ECO:0000313" key="12">
    <source>
        <dbReference type="Proteomes" id="UP000275727"/>
    </source>
</evidence>
<evidence type="ECO:0000256" key="2">
    <source>
        <dbReference type="ARBA" id="ARBA00009347"/>
    </source>
</evidence>
<dbReference type="KEGG" id="smic:SmB9_05150"/>
<dbReference type="PANTHER" id="PTHR43292">
    <property type="entry name" value="ACYL-COA DEHYDROGENASE"/>
    <property type="match status" value="1"/>
</dbReference>
<evidence type="ECO:0000313" key="10">
    <source>
        <dbReference type="EMBL" id="BBE32857.1"/>
    </source>
</evidence>
<gene>
    <name evidence="11" type="ORF">DFR51_2315</name>
    <name evidence="10" type="ORF">SmB9_05150</name>
</gene>
<dbReference type="Gene3D" id="1.10.540.10">
    <property type="entry name" value="Acyl-CoA dehydrogenase/oxidase, N-terminal domain"/>
    <property type="match status" value="1"/>
</dbReference>
<evidence type="ECO:0000256" key="3">
    <source>
        <dbReference type="ARBA" id="ARBA00022630"/>
    </source>
</evidence>
<dbReference type="Pfam" id="PF02770">
    <property type="entry name" value="Acyl-CoA_dh_M"/>
    <property type="match status" value="1"/>
</dbReference>
<evidence type="ECO:0000256" key="5">
    <source>
        <dbReference type="ARBA" id="ARBA00023002"/>
    </source>
</evidence>
<feature type="domain" description="Acyl-CoA dehydrogenase/oxidase N-terminal" evidence="9">
    <location>
        <begin position="6"/>
        <end position="121"/>
    </location>
</feature>
<evidence type="ECO:0000256" key="1">
    <source>
        <dbReference type="ARBA" id="ARBA00001974"/>
    </source>
</evidence>
<dbReference type="SUPFAM" id="SSF56645">
    <property type="entry name" value="Acyl-CoA dehydrogenase NM domain-like"/>
    <property type="match status" value="1"/>
</dbReference>
<dbReference type="PANTHER" id="PTHR43292:SF4">
    <property type="entry name" value="ACYL-COA DEHYDROGENASE FADE34"/>
    <property type="match status" value="1"/>
</dbReference>
<dbReference type="InterPro" id="IPR037069">
    <property type="entry name" value="AcylCoA_DH/ox_N_sf"/>
</dbReference>
<dbReference type="EMBL" id="AP018711">
    <property type="protein sequence ID" value="BBE32857.1"/>
    <property type="molecule type" value="Genomic_DNA"/>
</dbReference>
<sequence length="405" mass="44081">MDFNDTPQEAEYRAKVRAWIAEAAKEYEGLPEPKSQDEFVARQKSWQKKKYEAGYAGLTWPKAFGGQGLGPMNAIIFGQEEAKSAAPTGLYSIGLGMCIPTVFTHGPKEAIERFVPKALEGSEIWCQLFSEPIAGSDLAGIRTKAVRDGDDWIITGQKVWTTFAHLSDYGIIVTRTDPSAPKHKGLTMFIVDMHAPGVDARPLKQMSGGADFNEVFFDSVRVPDAWRIGAVGDGWKAGLTTLMNERLAVGGKPRNSPGWRTLMELAKGIDTEQGPAIERMDVRARIADTYISDEGVKLTQMRALSALSQGKTPGAEQSISKVVVAKTMQDMAAFALDLSESAGFAAGEKDSDLQRLQGAYMWSAGLRIAGGTDEILRNIIAERVLGLPGDLRPDKDTPFNEIVPL</sequence>
<evidence type="ECO:0000313" key="13">
    <source>
        <dbReference type="Proteomes" id="UP000276029"/>
    </source>
</evidence>
<name>A0AAD1D2Y0_SPHMI</name>
<dbReference type="Proteomes" id="UP000275727">
    <property type="component" value="Chromosome"/>
</dbReference>
<dbReference type="InterPro" id="IPR046373">
    <property type="entry name" value="Acyl-CoA_Oxase/DH_mid-dom_sf"/>
</dbReference>
<dbReference type="SUPFAM" id="SSF47203">
    <property type="entry name" value="Acyl-CoA dehydrogenase C-terminal domain-like"/>
    <property type="match status" value="1"/>
</dbReference>
<dbReference type="InterPro" id="IPR036250">
    <property type="entry name" value="AcylCo_DH-like_C"/>
</dbReference>
<dbReference type="GO" id="GO:0016627">
    <property type="term" value="F:oxidoreductase activity, acting on the CH-CH group of donors"/>
    <property type="evidence" value="ECO:0007669"/>
    <property type="project" value="InterPro"/>
</dbReference>
<comment type="similarity">
    <text evidence="2 6">Belongs to the acyl-CoA dehydrogenase family.</text>
</comment>
<dbReference type="AlphaFoldDB" id="A0AAD1D2Y0"/>
<dbReference type="Proteomes" id="UP000276029">
    <property type="component" value="Unassembled WGS sequence"/>
</dbReference>
<dbReference type="Gene3D" id="2.40.110.10">
    <property type="entry name" value="Butyryl-CoA Dehydrogenase, subunit A, domain 2"/>
    <property type="match status" value="1"/>
</dbReference>
<dbReference type="InterPro" id="IPR009075">
    <property type="entry name" value="AcylCo_DH/oxidase_C"/>
</dbReference>
<dbReference type="GO" id="GO:0005886">
    <property type="term" value="C:plasma membrane"/>
    <property type="evidence" value="ECO:0007669"/>
    <property type="project" value="TreeGrafter"/>
</dbReference>
<evidence type="ECO:0000256" key="4">
    <source>
        <dbReference type="ARBA" id="ARBA00022827"/>
    </source>
</evidence>
<dbReference type="Pfam" id="PF00441">
    <property type="entry name" value="Acyl-CoA_dh_1"/>
    <property type="match status" value="1"/>
</dbReference>
<organism evidence="10 12">
    <name type="scientific">Sphingosinicella microcystinivorans</name>
    <dbReference type="NCBI Taxonomy" id="335406"/>
    <lineage>
        <taxon>Bacteria</taxon>
        <taxon>Pseudomonadati</taxon>
        <taxon>Pseudomonadota</taxon>
        <taxon>Alphaproteobacteria</taxon>
        <taxon>Sphingomonadales</taxon>
        <taxon>Sphingosinicellaceae</taxon>
        <taxon>Sphingosinicella</taxon>
    </lineage>
</organism>
<dbReference type="FunFam" id="2.40.110.10:FF:000011">
    <property type="entry name" value="Acyl-CoA dehydrogenase FadE34"/>
    <property type="match status" value="1"/>
</dbReference>
<protein>
    <submittedName>
        <fullName evidence="10 11">Acyl-CoA dehydrogenase</fullName>
    </submittedName>
</protein>
<evidence type="ECO:0000313" key="11">
    <source>
        <dbReference type="EMBL" id="RKS89101.1"/>
    </source>
</evidence>
<dbReference type="Pfam" id="PF02771">
    <property type="entry name" value="Acyl-CoA_dh_N"/>
    <property type="match status" value="1"/>
</dbReference>
<proteinExistence type="inferred from homology"/>
<dbReference type="RefSeq" id="WP_121051180.1">
    <property type="nucleotide sequence ID" value="NZ_AP018711.1"/>
</dbReference>
<reference evidence="10 12" key="1">
    <citation type="submission" date="2018-06" db="EMBL/GenBank/DDBJ databases">
        <title>Complete Genome Sequence of the Microcystin-Degrading Bacterium Sphingosinicella microcystinivorans Strain B-9.</title>
        <authorList>
            <person name="Jin H."/>
            <person name="Nishizawa T."/>
            <person name="Guo Y."/>
            <person name="Nishizawa A."/>
            <person name="Park H."/>
            <person name="Kato H."/>
            <person name="Tsuji K."/>
            <person name="Harada K."/>
        </authorList>
    </citation>
    <scope>NUCLEOTIDE SEQUENCE [LARGE SCALE GENOMIC DNA]</scope>
    <source>
        <strain evidence="10 12">B9</strain>
    </source>
</reference>
<dbReference type="InterPro" id="IPR052161">
    <property type="entry name" value="Mycobact_Acyl-CoA_DH"/>
</dbReference>
<dbReference type="InterPro" id="IPR009100">
    <property type="entry name" value="AcylCoA_DH/oxidase_NM_dom_sf"/>
</dbReference>
<evidence type="ECO:0000259" key="9">
    <source>
        <dbReference type="Pfam" id="PF02771"/>
    </source>
</evidence>
<keyword evidence="3 6" id="KW-0285">Flavoprotein</keyword>
<accession>A0AAD1D2Y0</accession>
<evidence type="ECO:0000259" key="7">
    <source>
        <dbReference type="Pfam" id="PF00441"/>
    </source>
</evidence>
<feature type="domain" description="Acyl-CoA oxidase/dehydrogenase middle" evidence="8">
    <location>
        <begin position="126"/>
        <end position="220"/>
    </location>
</feature>
<dbReference type="Gene3D" id="1.20.140.10">
    <property type="entry name" value="Butyryl-CoA Dehydrogenase, subunit A, domain 3"/>
    <property type="match status" value="1"/>
</dbReference>
<evidence type="ECO:0000259" key="8">
    <source>
        <dbReference type="Pfam" id="PF02770"/>
    </source>
</evidence>
<keyword evidence="13" id="KW-1185">Reference proteome</keyword>
<feature type="domain" description="Acyl-CoA dehydrogenase/oxidase C-terminal" evidence="7">
    <location>
        <begin position="232"/>
        <end position="385"/>
    </location>
</feature>